<organism evidence="1 2">
    <name type="scientific">Halobacteroides halobius (strain ATCC 35273 / DSM 5150 / MD-1)</name>
    <dbReference type="NCBI Taxonomy" id="748449"/>
    <lineage>
        <taxon>Bacteria</taxon>
        <taxon>Bacillati</taxon>
        <taxon>Bacillota</taxon>
        <taxon>Clostridia</taxon>
        <taxon>Halanaerobiales</taxon>
        <taxon>Halobacteroidaceae</taxon>
        <taxon>Halobacteroides</taxon>
    </lineage>
</organism>
<gene>
    <name evidence="1" type="ordered locus">Halha_1105</name>
</gene>
<dbReference type="EMBL" id="CP003359">
    <property type="protein sequence ID" value="AGB41059.1"/>
    <property type="molecule type" value="Genomic_DNA"/>
</dbReference>
<sequence>MIKPDKALEIGYGLELVQETLTGLEEEINVEVSRLNKEKEFTKAKEYIDKLEEIEFYKSQTDKLVKYMMVVMVFLCMEQGRS</sequence>
<dbReference type="AlphaFoldDB" id="L0K9L5"/>
<dbReference type="RefSeq" id="WP_015326784.1">
    <property type="nucleotide sequence ID" value="NC_019978.1"/>
</dbReference>
<protein>
    <submittedName>
        <fullName evidence="1">Uncharacterized protein</fullName>
    </submittedName>
</protein>
<dbReference type="HOGENOM" id="CLU_2553545_0_0_9"/>
<keyword evidence="2" id="KW-1185">Reference proteome</keyword>
<evidence type="ECO:0000313" key="2">
    <source>
        <dbReference type="Proteomes" id="UP000010880"/>
    </source>
</evidence>
<name>L0K9L5_HALHC</name>
<dbReference type="KEGG" id="hhl:Halha_1105"/>
<accession>L0K9L5</accession>
<reference evidence="2" key="1">
    <citation type="submission" date="2012-02" db="EMBL/GenBank/DDBJ databases">
        <title>The complete genome of Halobacteroides halobius DSM 5150.</title>
        <authorList>
            <person name="Lucas S."/>
            <person name="Copeland A."/>
            <person name="Lapidus A."/>
            <person name="Glavina del Rio T."/>
            <person name="Dalin E."/>
            <person name="Tice H."/>
            <person name="Bruce D."/>
            <person name="Goodwin L."/>
            <person name="Pitluck S."/>
            <person name="Peters L."/>
            <person name="Mikhailova N."/>
            <person name="Gu W."/>
            <person name="Kyrpides N."/>
            <person name="Mavromatis K."/>
            <person name="Ivanova N."/>
            <person name="Brettin T."/>
            <person name="Detter J.C."/>
            <person name="Han C."/>
            <person name="Larimer F."/>
            <person name="Land M."/>
            <person name="Hauser L."/>
            <person name="Markowitz V."/>
            <person name="Cheng J.-F."/>
            <person name="Hugenholtz P."/>
            <person name="Woyke T."/>
            <person name="Wu D."/>
            <person name="Tindall B."/>
            <person name="Pomrenke H."/>
            <person name="Brambilla E."/>
            <person name="Klenk H.-P."/>
            <person name="Eisen J.A."/>
        </authorList>
    </citation>
    <scope>NUCLEOTIDE SEQUENCE [LARGE SCALE GENOMIC DNA]</scope>
    <source>
        <strain evidence="2">ATCC 35273 / DSM 5150 / MD-1</strain>
    </source>
</reference>
<evidence type="ECO:0000313" key="1">
    <source>
        <dbReference type="EMBL" id="AGB41059.1"/>
    </source>
</evidence>
<dbReference type="Proteomes" id="UP000010880">
    <property type="component" value="Chromosome"/>
</dbReference>
<proteinExistence type="predicted"/>